<organism evidence="2 3">
    <name type="scientific">Agrilus planipennis</name>
    <name type="common">Emerald ash borer</name>
    <name type="synonym">Agrilus marcopoli</name>
    <dbReference type="NCBI Taxonomy" id="224129"/>
    <lineage>
        <taxon>Eukaryota</taxon>
        <taxon>Metazoa</taxon>
        <taxon>Ecdysozoa</taxon>
        <taxon>Arthropoda</taxon>
        <taxon>Hexapoda</taxon>
        <taxon>Insecta</taxon>
        <taxon>Pterygota</taxon>
        <taxon>Neoptera</taxon>
        <taxon>Endopterygota</taxon>
        <taxon>Coleoptera</taxon>
        <taxon>Polyphaga</taxon>
        <taxon>Elateriformia</taxon>
        <taxon>Buprestoidea</taxon>
        <taxon>Buprestidae</taxon>
        <taxon>Agrilinae</taxon>
        <taxon>Agrilus</taxon>
    </lineage>
</organism>
<evidence type="ECO:0000313" key="2">
    <source>
        <dbReference type="Proteomes" id="UP000192223"/>
    </source>
</evidence>
<dbReference type="OrthoDB" id="6751237at2759"/>
<keyword evidence="2" id="KW-1185">Reference proteome</keyword>
<dbReference type="PROSITE" id="PS60019">
    <property type="entry name" value="I_CONOTOXIN"/>
    <property type="match status" value="1"/>
</dbReference>
<dbReference type="GeneID" id="108733982"/>
<gene>
    <name evidence="3" type="primary">LOC108733982</name>
</gene>
<accession>A0A1W4WK70</accession>
<feature type="chain" id="PRO_5010712708" evidence="1">
    <location>
        <begin position="21"/>
        <end position="100"/>
    </location>
</feature>
<evidence type="ECO:0000313" key="3">
    <source>
        <dbReference type="RefSeq" id="XP_018320852.1"/>
    </source>
</evidence>
<dbReference type="KEGG" id="apln:108733982"/>
<dbReference type="InterPro" id="IPR013141">
    <property type="entry name" value="Conotoxin-I_CS"/>
</dbReference>
<dbReference type="RefSeq" id="XP_018320852.1">
    <property type="nucleotide sequence ID" value="XM_018465350.1"/>
</dbReference>
<protein>
    <submittedName>
        <fullName evidence="3">Uncharacterized protein LOC108733982</fullName>
    </submittedName>
</protein>
<reference evidence="3" key="1">
    <citation type="submission" date="2025-08" db="UniProtKB">
        <authorList>
            <consortium name="RefSeq"/>
        </authorList>
    </citation>
    <scope>IDENTIFICATION</scope>
    <source>
        <tissue evidence="3">Entire body</tissue>
    </source>
</reference>
<keyword evidence="1" id="KW-0732">Signal</keyword>
<feature type="signal peptide" evidence="1">
    <location>
        <begin position="1"/>
        <end position="20"/>
    </location>
</feature>
<dbReference type="AlphaFoldDB" id="A0A1W4WK70"/>
<dbReference type="Proteomes" id="UP000192223">
    <property type="component" value="Unplaced"/>
</dbReference>
<dbReference type="InParanoid" id="A0A1W4WK70"/>
<sequence length="100" mass="11121">MKSLRFLLLIFTASSGFVLAQDCGTLGENCVDDKQCCGGCCIENFCTQTYDNCQLVTYPCMEEYCPPGFECYMFQPSRFCQGCGLQKACKPFKDPGPGKF</sequence>
<proteinExistence type="predicted"/>
<evidence type="ECO:0000256" key="1">
    <source>
        <dbReference type="SAM" id="SignalP"/>
    </source>
</evidence>
<name>A0A1W4WK70_AGRPL</name>